<reference evidence="1 2" key="1">
    <citation type="submission" date="2018-08" db="EMBL/GenBank/DDBJ databases">
        <title>A genome reference for cultivated species of the human gut microbiota.</title>
        <authorList>
            <person name="Zou Y."/>
            <person name="Xue W."/>
            <person name="Luo G."/>
        </authorList>
    </citation>
    <scope>NUCLEOTIDE SEQUENCE [LARGE SCALE GENOMIC DNA]</scope>
    <source>
        <strain evidence="1 2">AF19-21</strain>
    </source>
</reference>
<dbReference type="AlphaFoldDB" id="A0A3E2X271"/>
<dbReference type="EMBL" id="QVIA01000001">
    <property type="protein sequence ID" value="RGC35584.1"/>
    <property type="molecule type" value="Genomic_DNA"/>
</dbReference>
<sequence length="80" mass="9171">MAVSWSKVKKQENRGNFCDFESQKFLDPAREAIRAFRDVSRLPRFSCFFTLLQLTVIPRFQTPLCPLPKAPPPPKTSCSP</sequence>
<comment type="caution">
    <text evidence="1">The sequence shown here is derived from an EMBL/GenBank/DDBJ whole genome shotgun (WGS) entry which is preliminary data.</text>
</comment>
<dbReference type="Proteomes" id="UP000261111">
    <property type="component" value="Unassembled WGS sequence"/>
</dbReference>
<organism evidence="1 2">
    <name type="scientific">Hungatella hathewayi</name>
    <dbReference type="NCBI Taxonomy" id="154046"/>
    <lineage>
        <taxon>Bacteria</taxon>
        <taxon>Bacillati</taxon>
        <taxon>Bacillota</taxon>
        <taxon>Clostridia</taxon>
        <taxon>Lachnospirales</taxon>
        <taxon>Lachnospiraceae</taxon>
        <taxon>Hungatella</taxon>
    </lineage>
</organism>
<name>A0A3E2X271_9FIRM</name>
<protein>
    <submittedName>
        <fullName evidence="1">Uncharacterized protein</fullName>
    </submittedName>
</protein>
<accession>A0A3E2X271</accession>
<evidence type="ECO:0000313" key="1">
    <source>
        <dbReference type="EMBL" id="RGC35584.1"/>
    </source>
</evidence>
<proteinExistence type="predicted"/>
<evidence type="ECO:0000313" key="2">
    <source>
        <dbReference type="Proteomes" id="UP000261111"/>
    </source>
</evidence>
<gene>
    <name evidence="1" type="ORF">DWX41_00925</name>
</gene>